<dbReference type="EMBL" id="MCFE01000078">
    <property type="protein sequence ID" value="ORY00799.1"/>
    <property type="molecule type" value="Genomic_DNA"/>
</dbReference>
<sequence>MHTPYYFTAAITFASHRLTMVSGMAEPNTPMIEPMVVPGIKLQSILSSPLASPLPHFFTSISDSLATVVLGMLMLSIIVTTLLLLYHALLGISQSARHFVLGKQDEYVLIESLEHKKELNGEGAMMDAGMGITGDGFEEVQLYGFDSDLPPAYDQV</sequence>
<name>A0A1Y1YS55_9FUNG</name>
<dbReference type="InParanoid" id="A0A1Y1YS55"/>
<evidence type="ECO:0000256" key="1">
    <source>
        <dbReference type="SAM" id="Phobius"/>
    </source>
</evidence>
<keyword evidence="4" id="KW-1185">Reference proteome</keyword>
<proteinExistence type="predicted"/>
<protein>
    <submittedName>
        <fullName evidence="3">Uncharacterized protein</fullName>
    </submittedName>
</protein>
<organism evidence="3 4">
    <name type="scientific">Basidiobolus meristosporus CBS 931.73</name>
    <dbReference type="NCBI Taxonomy" id="1314790"/>
    <lineage>
        <taxon>Eukaryota</taxon>
        <taxon>Fungi</taxon>
        <taxon>Fungi incertae sedis</taxon>
        <taxon>Zoopagomycota</taxon>
        <taxon>Entomophthoromycotina</taxon>
        <taxon>Basidiobolomycetes</taxon>
        <taxon>Basidiobolales</taxon>
        <taxon>Basidiobolaceae</taxon>
        <taxon>Basidiobolus</taxon>
    </lineage>
</organism>
<keyword evidence="1" id="KW-1133">Transmembrane helix</keyword>
<keyword evidence="1" id="KW-0472">Membrane</keyword>
<accession>A0A1Y1YS55</accession>
<evidence type="ECO:0000313" key="2">
    <source>
        <dbReference type="EMBL" id="ORY00797.1"/>
    </source>
</evidence>
<comment type="caution">
    <text evidence="3">The sequence shown here is derived from an EMBL/GenBank/DDBJ whole genome shotgun (WGS) entry which is preliminary data.</text>
</comment>
<dbReference type="EMBL" id="MCFE01000078">
    <property type="protein sequence ID" value="ORY00797.1"/>
    <property type="molecule type" value="Genomic_DNA"/>
</dbReference>
<gene>
    <name evidence="2" type="ORF">K493DRAFT_298720</name>
    <name evidence="3" type="ORF">K493DRAFT_298722</name>
</gene>
<keyword evidence="1" id="KW-0812">Transmembrane</keyword>
<feature type="transmembrane region" description="Helical" evidence="1">
    <location>
        <begin position="65"/>
        <end position="89"/>
    </location>
</feature>
<dbReference type="Proteomes" id="UP000193498">
    <property type="component" value="Unassembled WGS sequence"/>
</dbReference>
<dbReference type="AlphaFoldDB" id="A0A1Y1YS55"/>
<evidence type="ECO:0000313" key="4">
    <source>
        <dbReference type="Proteomes" id="UP000193498"/>
    </source>
</evidence>
<evidence type="ECO:0000313" key="3">
    <source>
        <dbReference type="EMBL" id="ORY00799.1"/>
    </source>
</evidence>
<reference evidence="3 4" key="1">
    <citation type="submission" date="2016-07" db="EMBL/GenBank/DDBJ databases">
        <title>Pervasive Adenine N6-methylation of Active Genes in Fungi.</title>
        <authorList>
            <consortium name="DOE Joint Genome Institute"/>
            <person name="Mondo S.J."/>
            <person name="Dannebaum R.O."/>
            <person name="Kuo R.C."/>
            <person name="Labutti K."/>
            <person name="Haridas S."/>
            <person name="Kuo A."/>
            <person name="Salamov A."/>
            <person name="Ahrendt S.R."/>
            <person name="Lipzen A."/>
            <person name="Sullivan W."/>
            <person name="Andreopoulos W.B."/>
            <person name="Clum A."/>
            <person name="Lindquist E."/>
            <person name="Daum C."/>
            <person name="Ramamoorthy G.K."/>
            <person name="Gryganskyi A."/>
            <person name="Culley D."/>
            <person name="Magnuson J.K."/>
            <person name="James T.Y."/>
            <person name="O'Malley M.A."/>
            <person name="Stajich J.E."/>
            <person name="Spatafora J.W."/>
            <person name="Visel A."/>
            <person name="Grigoriev I.V."/>
        </authorList>
    </citation>
    <scope>NUCLEOTIDE SEQUENCE [LARGE SCALE GENOMIC DNA]</scope>
    <source>
        <strain evidence="3 4">CBS 931.73</strain>
    </source>
</reference>